<dbReference type="PANTHER" id="PTHR10587">
    <property type="entry name" value="GLYCOSYL TRANSFERASE-RELATED"/>
    <property type="match status" value="1"/>
</dbReference>
<dbReference type="OrthoDB" id="9812065at2"/>
<dbReference type="EMBL" id="VMBG01000001">
    <property type="protein sequence ID" value="TSJ78100.1"/>
    <property type="molecule type" value="Genomic_DNA"/>
</dbReference>
<evidence type="ECO:0000313" key="2">
    <source>
        <dbReference type="EMBL" id="TSJ78100.1"/>
    </source>
</evidence>
<reference evidence="2 3" key="1">
    <citation type="submission" date="2019-07" db="EMBL/GenBank/DDBJ databases">
        <title>Description of 53C-WASEF.</title>
        <authorList>
            <person name="Pitt A."/>
            <person name="Hahn M.W."/>
        </authorList>
    </citation>
    <scope>NUCLEOTIDE SEQUENCE [LARGE SCALE GENOMIC DNA]</scope>
    <source>
        <strain evidence="2 3">53C-WASEF</strain>
    </source>
</reference>
<dbReference type="Proteomes" id="UP000315648">
    <property type="component" value="Unassembled WGS sequence"/>
</dbReference>
<accession>A0A556QN74</accession>
<dbReference type="PROSITE" id="PS51677">
    <property type="entry name" value="NODB"/>
    <property type="match status" value="1"/>
</dbReference>
<dbReference type="GO" id="GO:0016810">
    <property type="term" value="F:hydrolase activity, acting on carbon-nitrogen (but not peptide) bonds"/>
    <property type="evidence" value="ECO:0007669"/>
    <property type="project" value="InterPro"/>
</dbReference>
<dbReference type="RefSeq" id="WP_144228441.1">
    <property type="nucleotide sequence ID" value="NZ_CBCRVV010000001.1"/>
</dbReference>
<dbReference type="InterPro" id="IPR050248">
    <property type="entry name" value="Polysacc_deacetylase_ArnD"/>
</dbReference>
<name>A0A556QN74_9BACT</name>
<dbReference type="SUPFAM" id="SSF88713">
    <property type="entry name" value="Glycoside hydrolase/deacetylase"/>
    <property type="match status" value="1"/>
</dbReference>
<dbReference type="Gene3D" id="3.20.20.370">
    <property type="entry name" value="Glycoside hydrolase/deacetylase"/>
    <property type="match status" value="1"/>
</dbReference>
<evidence type="ECO:0000313" key="3">
    <source>
        <dbReference type="Proteomes" id="UP000315648"/>
    </source>
</evidence>
<dbReference type="CDD" id="cd10917">
    <property type="entry name" value="CE4_NodB_like_6s_7s"/>
    <property type="match status" value="1"/>
</dbReference>
<dbReference type="Pfam" id="PF01522">
    <property type="entry name" value="Polysacc_deac_1"/>
    <property type="match status" value="1"/>
</dbReference>
<organism evidence="2 3">
    <name type="scientific">Rariglobus hedericola</name>
    <dbReference type="NCBI Taxonomy" id="2597822"/>
    <lineage>
        <taxon>Bacteria</taxon>
        <taxon>Pseudomonadati</taxon>
        <taxon>Verrucomicrobiota</taxon>
        <taxon>Opitutia</taxon>
        <taxon>Opitutales</taxon>
        <taxon>Opitutaceae</taxon>
        <taxon>Rariglobus</taxon>
    </lineage>
</organism>
<dbReference type="AlphaFoldDB" id="A0A556QN74"/>
<keyword evidence="3" id="KW-1185">Reference proteome</keyword>
<proteinExistence type="predicted"/>
<dbReference type="InterPro" id="IPR002509">
    <property type="entry name" value="NODB_dom"/>
</dbReference>
<dbReference type="GO" id="GO:0005975">
    <property type="term" value="P:carbohydrate metabolic process"/>
    <property type="evidence" value="ECO:0007669"/>
    <property type="project" value="InterPro"/>
</dbReference>
<protein>
    <submittedName>
        <fullName evidence="2">Polysaccharide deacetylase family protein</fullName>
    </submittedName>
</protein>
<comment type="caution">
    <text evidence="2">The sequence shown here is derived from an EMBL/GenBank/DDBJ whole genome shotgun (WGS) entry which is preliminary data.</text>
</comment>
<dbReference type="PANTHER" id="PTHR10587:SF137">
    <property type="entry name" value="4-DEOXY-4-FORMAMIDO-L-ARABINOSE-PHOSPHOUNDECAPRENOL DEFORMYLASE ARND-RELATED"/>
    <property type="match status" value="1"/>
</dbReference>
<evidence type="ECO:0000259" key="1">
    <source>
        <dbReference type="PROSITE" id="PS51677"/>
    </source>
</evidence>
<sequence length="254" mass="27823">MRFSLLCIVIIKIAALILGLIGVSMGWALVLFFVPDLWVLYHLFMPGASGLVRTFTRFQTDRPEVWLTIDDGPDEHDTPRILDLLDQHGARATFFLVGERAARHPALVAEIARRGHEIGHHTHTHPAGTFWCSTPAQVKRQLDAATGPLTPPGGVPPRCFRPPVGIKNIWLQCALVARGLICVSWNVRSGDSFARDPQKVAEHVLRLAKPGSILLLHEGAPLHDAVRVTAIAQVLAGLDARGLRCVIPADAQLR</sequence>
<feature type="domain" description="NodB homology" evidence="1">
    <location>
        <begin position="63"/>
        <end position="246"/>
    </location>
</feature>
<dbReference type="InterPro" id="IPR011330">
    <property type="entry name" value="Glyco_hydro/deAcase_b/a-brl"/>
</dbReference>
<gene>
    <name evidence="2" type="ORF">FPL22_01960</name>
</gene>